<dbReference type="InterPro" id="IPR012292">
    <property type="entry name" value="Globin/Proto"/>
</dbReference>
<evidence type="ECO:0000313" key="1">
    <source>
        <dbReference type="EMBL" id="MFB9575502.1"/>
    </source>
</evidence>
<dbReference type="Proteomes" id="UP001589710">
    <property type="component" value="Unassembled WGS sequence"/>
</dbReference>
<name>A0ABV5RCB8_9ACTN</name>
<organism evidence="1 2">
    <name type="scientific">Streptomyces yanii</name>
    <dbReference type="NCBI Taxonomy" id="78510"/>
    <lineage>
        <taxon>Bacteria</taxon>
        <taxon>Bacillati</taxon>
        <taxon>Actinomycetota</taxon>
        <taxon>Actinomycetes</taxon>
        <taxon>Kitasatosporales</taxon>
        <taxon>Streptomycetaceae</taxon>
        <taxon>Streptomyces</taxon>
    </lineage>
</organism>
<reference evidence="1 2" key="1">
    <citation type="submission" date="2024-09" db="EMBL/GenBank/DDBJ databases">
        <authorList>
            <person name="Sun Q."/>
            <person name="Mori K."/>
        </authorList>
    </citation>
    <scope>NUCLEOTIDE SEQUENCE [LARGE SCALE GENOMIC DNA]</scope>
    <source>
        <strain evidence="1 2">JCM 3331</strain>
    </source>
</reference>
<accession>A0ABV5RCB8</accession>
<dbReference type="Gene3D" id="1.10.490.10">
    <property type="entry name" value="Globins"/>
    <property type="match status" value="1"/>
</dbReference>
<gene>
    <name evidence="1" type="ORF">ACFFTL_25255</name>
</gene>
<keyword evidence="2" id="KW-1185">Reference proteome</keyword>
<evidence type="ECO:0000313" key="2">
    <source>
        <dbReference type="Proteomes" id="UP001589710"/>
    </source>
</evidence>
<comment type="caution">
    <text evidence="1">The sequence shown here is derived from an EMBL/GenBank/DDBJ whole genome shotgun (WGS) entry which is preliminary data.</text>
</comment>
<dbReference type="RefSeq" id="WP_345516596.1">
    <property type="nucleotide sequence ID" value="NZ_BAAAXD010000038.1"/>
</dbReference>
<dbReference type="InterPro" id="IPR009050">
    <property type="entry name" value="Globin-like_sf"/>
</dbReference>
<dbReference type="EMBL" id="JBHMCG010000106">
    <property type="protein sequence ID" value="MFB9575502.1"/>
    <property type="molecule type" value="Genomic_DNA"/>
</dbReference>
<proteinExistence type="predicted"/>
<protein>
    <submittedName>
        <fullName evidence="1">Uncharacterized protein</fullName>
    </submittedName>
</protein>
<dbReference type="SUPFAM" id="SSF46458">
    <property type="entry name" value="Globin-like"/>
    <property type="match status" value="1"/>
</dbReference>
<sequence>MNFGGPDDYLRERGDLRTLLKRHVGLDITEAQRARWVELTTASARETDIPETFVSIFANYLLGTSRTTAQVSHLTVPGQ</sequence>